<dbReference type="InterPro" id="IPR017907">
    <property type="entry name" value="Znf_RING_CS"/>
</dbReference>
<dbReference type="PROSITE" id="PS00518">
    <property type="entry name" value="ZF_RING_1"/>
    <property type="match status" value="1"/>
</dbReference>
<evidence type="ECO:0000256" key="7">
    <source>
        <dbReference type="ARBA" id="ARBA00023125"/>
    </source>
</evidence>
<evidence type="ECO:0000256" key="3">
    <source>
        <dbReference type="ARBA" id="ARBA00022737"/>
    </source>
</evidence>
<feature type="region of interest" description="Disordered" evidence="9">
    <location>
        <begin position="3070"/>
        <end position="3110"/>
    </location>
</feature>
<feature type="region of interest" description="Disordered" evidence="9">
    <location>
        <begin position="3232"/>
        <end position="3262"/>
    </location>
</feature>
<feature type="compositionally biased region" description="Basic and acidic residues" evidence="9">
    <location>
        <begin position="905"/>
        <end position="917"/>
    </location>
</feature>
<dbReference type="GO" id="GO:0006310">
    <property type="term" value="P:DNA recombination"/>
    <property type="evidence" value="ECO:0007669"/>
    <property type="project" value="UniProtKB-KW"/>
</dbReference>
<feature type="region of interest" description="Disordered" evidence="9">
    <location>
        <begin position="2347"/>
        <end position="2368"/>
    </location>
</feature>
<dbReference type="SMART" id="SM00647">
    <property type="entry name" value="IBR"/>
    <property type="match status" value="2"/>
</dbReference>
<feature type="region of interest" description="Disordered" evidence="9">
    <location>
        <begin position="1001"/>
        <end position="1020"/>
    </location>
</feature>
<keyword evidence="10" id="KW-0812">Transmembrane</keyword>
<dbReference type="PANTHER" id="PTHR24216">
    <property type="entry name" value="PAXILLIN-RELATED"/>
    <property type="match status" value="1"/>
</dbReference>
<dbReference type="Gene3D" id="3.30.40.10">
    <property type="entry name" value="Zinc/RING finger domain, C3HC4 (zinc finger)"/>
    <property type="match status" value="1"/>
</dbReference>
<evidence type="ECO:0000313" key="12">
    <source>
        <dbReference type="EMBL" id="CAE8721383.1"/>
    </source>
</evidence>
<proteinExistence type="predicted"/>
<keyword evidence="8" id="KW-0233">DNA recombination</keyword>
<gene>
    <name evidence="12" type="ORF">PGLA2088_LOCUS41902</name>
</gene>
<feature type="region of interest" description="Disordered" evidence="9">
    <location>
        <begin position="2610"/>
        <end position="2755"/>
    </location>
</feature>
<feature type="region of interest" description="Disordered" evidence="9">
    <location>
        <begin position="1281"/>
        <end position="1300"/>
    </location>
</feature>
<dbReference type="Pfam" id="PF22191">
    <property type="entry name" value="IBR_1"/>
    <property type="match status" value="1"/>
</dbReference>
<feature type="compositionally biased region" description="Pro residues" evidence="9">
    <location>
        <begin position="391"/>
        <end position="405"/>
    </location>
</feature>
<feature type="region of interest" description="Disordered" evidence="9">
    <location>
        <begin position="3363"/>
        <end position="3389"/>
    </location>
</feature>
<dbReference type="GO" id="GO:0008270">
    <property type="term" value="F:zinc ion binding"/>
    <property type="evidence" value="ECO:0007669"/>
    <property type="project" value="UniProtKB-KW"/>
</dbReference>
<feature type="region of interest" description="Disordered" evidence="9">
    <location>
        <begin position="280"/>
        <end position="329"/>
    </location>
</feature>
<feature type="region of interest" description="Disordered" evidence="9">
    <location>
        <begin position="371"/>
        <end position="431"/>
    </location>
</feature>
<evidence type="ECO:0000256" key="4">
    <source>
        <dbReference type="ARBA" id="ARBA00022771"/>
    </source>
</evidence>
<accession>A0A813L840</accession>
<feature type="compositionally biased region" description="Basic residues" evidence="9">
    <location>
        <begin position="2352"/>
        <end position="2362"/>
    </location>
</feature>
<dbReference type="GO" id="GO:0003677">
    <property type="term" value="F:DNA binding"/>
    <property type="evidence" value="ECO:0007669"/>
    <property type="project" value="UniProtKB-KW"/>
</dbReference>
<sequence>MSDPPDLKRAKSGASGYSFEDDDDDDEDFGGVSQVAVVCEAAQIFSSLDELAREQERLVAEAVECTGVSADDAFLLLRSHSWEVAAFNEAFFEDADASRRRAGVSEAAEPRRPAASSSPLCGICFCGDGESVLPCQSRPLLVKGTPTPHPLYCRACWSQYAHHAVQEGKACLDLRCPTPGCNEAVRPAVIRGLLGGYGKRCLRIQHEFLGDMTLGICMLKLVMGMSAFEHFCGLSAVAFAAMVGPAPIAPETQCMAHDQYDGDSVPSNWAYTDMAREPLHPSRGAAAPADLSPAPGRGGAAPARQPRDLRDSAAKPGNSETGSSSVLTLGGNPLVGECVIIASELQGSLRDGTHTLSDYLQRLLSDRCLQASPSSATPSSWAGVGDTALSPTPPAPAPDPEPPPSGDAGPNRTGRPEKLAGEKVTTDPADPLGGSVFGSGLFSGLLRSFATAVVALALELCADVCVHLGLAARAASPPNPLATGGAASDIVWHGPRAALPWSADYMRLDVKARGGQRLPRDLLIAHFVSENRDQVARLRHDTLKDDRKVHLCASDPCADEGCCQVHSFVSSASIPGTHSAQAKRLANGNVLSRCFYLTHILTWAGGVVAGSWHRRSCRRRKSMPLRPVPGQPAAQSRSRDPDSETESEEGMTSCEADLIAMSISGETVLLSPEVCRERATSALTPLLMEDACLSDTRSMHLEGGYRFFPACAARQATYDSQAAKRRCAVDGCLQASDTTVGGVRRCWVCSKPDGVKWAVPEVTPRTAGTSGFKEVSKPSRAPPHSAPSSRSSAPTGRRDSVGSSGSKDVCLGFGDASCVMNPDVAVWVRRGKSQGREESYYSFIGLLIGNASDSDTSEVRFGVSVPDLGINFSIPVVKGLSRNRDAEPLPVVEISDLANYGPDGFECHRSARRDPSDHPAATDGEADTSEPPTPRSARERDAPSEAVLQRAAAALIHRKAGQGVAISPYLKEVLRILLGPISEAELRDHPSWSALDAMCADDGEHGRRRPTSYPDRDVPEPRVRQMSKCSFCHMDPPDHLGRDCPYNPRSMVSAAPGVPPLAAPGIPALAPAQAASPVAGFFRLLAPNRSISPSVQPAFSLNAPSPTKPFHAGGCTDTFPKEGAVAKALVLRVVVFHGRVSSDVAPHLSTETCPRTFFRPGCFRRSRRDGRQGGAAEKVNLEERSLTPSAVLALSPDSAPPARLHHAGGYTDPREPSSADATTAALAAIAPLMPESGGRDAFMALRQAAAHARPRMNLIRFPVDINNRMAYGLASLSFGGRDHRSNPDHSSGARDFSSTSEEAFDAYIPPSDNELERPPRAPTALTTWFLHATRMSWAIACFVGEDWYPIWEGAACYLMQKSEKREHEYPLDVIMGIWGELCSRWCEELREALRDLIRAMQQESPSFNSLKFFCRTLDNGGLQKLQFPTVFNLKDPNAYFATDILARHHRMLTRTCWRDTKPRRLEARATEKGLGSPSSPKEGEQCRWSHSSLGKLDRLDYSDRLQILRRKGVSTAIKLTVTEAAASMLKLRTAQSAKAAQNRQDGLNLKAGAAAQPDGSAVAATAATKAGAAAEAKRKAKQGKRSASRKKILETPLTGMNLSLDQLQQWPGLDFPQDVHHRQGKPRPLLGIPNAKPAARFQREKEIENRTELAGLAPERIDLVAVWHRTRILRVVKEGKSFIRKLVYELLEHAVEFGCPDICADATVALEGLQSKAGQSPAKPGPRTCPFRGQPLAHYRHPLRSFSAGRFSSQPAYSTPASLSVLLSTKDVQTLVLAIRRGLTDYALRAEASLGPAPTHLTQAEPDLRVFCHVAVRRDHDKDFRCFAAFPLPEVKRATLNVLRVGFGGKAIVESVVGWHRAADQNQIWLLIHQGHMRGLGPGLASCRQGPCLPSLPVSPHPQRLRSGMAYGSFGSAPLVGEKDGHSALLPEERRNLPPTHTQPTFAVLRYEGAEQVDQLPATALHKGEVCPISGIRDQFLNHRWLAGARTGNPRTGGPPGSTLRARLVTEEATSTYSNVCTYSSVFEQDYSGKALAEGIQLGNQLIQLAGGWESAAGHLGANLNPILSLRTGGGTALEAVVSLVHLGSPQHATRQVLTIAKDPSKILGRGLPSAFKPIGSVAVGPPEYQVSDLVRGIPTLTLGAAALGPNACYLATDGRIRFVLSYESCCVKGGSTTLLQRTPQAGTSEQEAIWWALRAADPSLDQVYSAWALHTLDQVLRPDSEASGKAGVCSLPYDDQAWIYFQKWLEAWRQSPSRPGPIYAALARIEDPSASPPEAPTPTDVLAVVSDAQILAKASKAGGEVPESARHSFRSRGPTGIDPLHWCAKVSLETRAAIPDAGLRANASKAGMRHRDSRRLGRPPFSAADSLSHELSKRLRHELGAIARTKTAGLQVLTPAVLVKAVDTNPQKTVRAAYALASATRANATDRVAMRFTRSECPDLLAHGTSLEHLGGILEHGLLAGGTQGLSWMFTWCVGLCLAHSGRVYLAPSVPLSAIQFIMDMAGGGITPAGPVPAAWRRILYSRRGHSALSGGHSGEAAPLARDPLPRASTASSSSSQPPLPSEPRPAYLTAMLANRPPPPLLPQAYRAAAAGEAFANASSPPARQVRLVSPAPSSASSSPSAPEDEPLLPDPPLEPRTHAARASSGPGHATWVEAAAAVSKGPPSRRKRLKSPGSPAPAREVRRRSASSSSHPELEPEDPPPREAPLALDADMPSAADAFPAGSEDAMSEGTVQPSPQSSDAADSDVESVMTVPESELEEIEVLRLASSLQSLRRSKVASLGPEDRLFAPLLEALDLHWQSHRATIAAVLVQNYIPNSLCELVSDPGRFREVRDEVLFPSASFGTRAAKGAAAGPASQAATGSDPNSSGTDLLGEPGDYALPLVFGGAGAEANLGFWPSSIGWLEDALCAFWALRPTTTLTWHAHGTGDGLPYKPDATWDGSNWHVAQMSKIDFYRGTPNDDWGNSPYAPLLLAMPRVVAGTASSVIVSANAFGTWIEAIIRSRPHGSCPGCERRWAPPSESALEDSTPRPALVRPSGSIHPSPCPPSLTAGALDALSAALEIKSEVPDSPSEAAPPLLKPRALPAPSAGTAEVLDPGRDQGFSLQGIKSPATALGPGDAPATPLWHFDLRQLGMAQGMSKALAEKRKKEPHPLLRHLWTSPRDAPPPPLPRGTWSPVADAQRMAALQATVNRDFQENLFKEWTLADRSRTEAQAWLFLEQAQPGATSLPAYSPESSPSGTARDVEGKSSAQKHVTSCPPPSALMFRRWTRLLVLALTGLAQTSSTARVCFFALTVRSGRLVARGLRVCSVGEIPFDLTPQETDSFYQKELEGGEGIFRSLYERMRVLSPVFEVPPPRSRIEEGSKLPDARPRHSGALRRSPEGAARIAEAVLRAMPPIPEEWTSGSESPCSVPDSLRGRPETRTRHCGKGRTSSKRRPTSLTPRDRLEEGEGLVLAGKASRPSTLPGSAKAQALATELIMSWLAGTPRRCYDNQWGWWALFCRAKNLEPLRSVCRDNPREEEDLFLEYIVHCSASVPRAPGTVKLSIAAIRNRHVSSGLPDPLTFMPRVPLALEGYKRMYGTKERRRPVTVSMLKWIGAGLQRNTQPDHTVLWAAILLGFFFLLRVSELLPPEASSLPPKRGIRGCDLEGRLDGQPCSDFSAADELILAIRGSKTDKYNRGEAKNHFRVKDDLCVVTAVAQVQKFFPERFQGEEWLLAWDDNRPIRRMDLQREIARAAEAHGGSAHHVGSHSLRFGGASALWAAFRGSGLVKRWGKIASVQPCFRGGRLRPSFESTGRGVSTWPGRKGGKIAFVQPCFRGGRLRTSFESTGRGQSCGRAACEPSGGARGSEVSCLCGTRWCFGCGADAHLPVSCDTVKKWEDKNKDSAGDASWIKAHAKLCPKCDNPIEKNGGCMHMTCQKPGGCGHEFCWICMREWKGHTTCNAIDSAISLAKERAQDRVCYFLVLGCLKHHPSRKVSISYLCCFTWYKWFEPCRILRSTSCCATRISSNATSRTTLCCSWFYVCLLLVLLLVVFYLHYVCICV</sequence>
<keyword evidence="2" id="KW-0479">Metal-binding</keyword>
<feature type="compositionally biased region" description="Low complexity" evidence="9">
    <location>
        <begin position="3080"/>
        <end position="3094"/>
    </location>
</feature>
<feature type="region of interest" description="Disordered" evidence="9">
    <location>
        <begin position="3012"/>
        <end position="3053"/>
    </location>
</feature>
<dbReference type="InterPro" id="IPR002867">
    <property type="entry name" value="IBR_dom"/>
</dbReference>
<dbReference type="GO" id="GO:0015074">
    <property type="term" value="P:DNA integration"/>
    <property type="evidence" value="ECO:0007669"/>
    <property type="project" value="InterPro"/>
</dbReference>
<dbReference type="InterPro" id="IPR044066">
    <property type="entry name" value="TRIAD_supradom"/>
</dbReference>
<keyword evidence="6" id="KW-0862">Zinc</keyword>
<feature type="region of interest" description="Disordered" evidence="9">
    <location>
        <begin position="1468"/>
        <end position="1487"/>
    </location>
</feature>
<reference evidence="12" key="1">
    <citation type="submission" date="2021-02" db="EMBL/GenBank/DDBJ databases">
        <authorList>
            <person name="Dougan E. K."/>
            <person name="Rhodes N."/>
            <person name="Thang M."/>
            <person name="Chan C."/>
        </authorList>
    </citation>
    <scope>NUCLEOTIDE SEQUENCE</scope>
</reference>
<dbReference type="SUPFAM" id="SSF57850">
    <property type="entry name" value="RING/U-box"/>
    <property type="match status" value="1"/>
</dbReference>
<feature type="compositionally biased region" description="Polar residues" evidence="9">
    <location>
        <begin position="318"/>
        <end position="327"/>
    </location>
</feature>
<evidence type="ECO:0000256" key="10">
    <source>
        <dbReference type="SAM" id="Phobius"/>
    </source>
</evidence>
<feature type="compositionally biased region" description="Low complexity" evidence="9">
    <location>
        <begin position="2542"/>
        <end position="2562"/>
    </location>
</feature>
<evidence type="ECO:0000256" key="6">
    <source>
        <dbReference type="ARBA" id="ARBA00022833"/>
    </source>
</evidence>
<dbReference type="Proteomes" id="UP000626109">
    <property type="component" value="Unassembled WGS sequence"/>
</dbReference>
<keyword evidence="4" id="KW-0863">Zinc-finger</keyword>
<keyword evidence="1" id="KW-0808">Transferase</keyword>
<evidence type="ECO:0000256" key="9">
    <source>
        <dbReference type="SAM" id="MobiDB-lite"/>
    </source>
</evidence>
<feature type="compositionally biased region" description="Basic and acidic residues" evidence="9">
    <location>
        <begin position="3364"/>
        <end position="3377"/>
    </location>
</feature>
<organism evidence="12 13">
    <name type="scientific">Polarella glacialis</name>
    <name type="common">Dinoflagellate</name>
    <dbReference type="NCBI Taxonomy" id="89957"/>
    <lineage>
        <taxon>Eukaryota</taxon>
        <taxon>Sar</taxon>
        <taxon>Alveolata</taxon>
        <taxon>Dinophyceae</taxon>
        <taxon>Suessiales</taxon>
        <taxon>Suessiaceae</taxon>
        <taxon>Polarella</taxon>
    </lineage>
</organism>
<feature type="region of interest" description="Disordered" evidence="9">
    <location>
        <begin position="3405"/>
        <end position="3458"/>
    </location>
</feature>
<feature type="compositionally biased region" description="Basic and acidic residues" evidence="9">
    <location>
        <begin position="414"/>
        <end position="425"/>
    </location>
</feature>
<feature type="transmembrane region" description="Helical" evidence="10">
    <location>
        <begin position="4028"/>
        <end position="4049"/>
    </location>
</feature>
<dbReference type="InterPro" id="IPR011010">
    <property type="entry name" value="DNA_brk_join_enz"/>
</dbReference>
<feature type="compositionally biased region" description="Acidic residues" evidence="9">
    <location>
        <begin position="19"/>
        <end position="28"/>
    </location>
</feature>
<dbReference type="SUPFAM" id="SSF47823">
    <property type="entry name" value="lambda integrase-like, N-terminal domain"/>
    <property type="match status" value="1"/>
</dbReference>
<feature type="domain" description="RING-type" evidence="11">
    <location>
        <begin position="3725"/>
        <end position="3953"/>
    </location>
</feature>
<dbReference type="Gene3D" id="1.10.443.10">
    <property type="entry name" value="Intergrase catalytic core"/>
    <property type="match status" value="1"/>
</dbReference>
<dbReference type="PROSITE" id="PS51873">
    <property type="entry name" value="TRIAD"/>
    <property type="match status" value="1"/>
</dbReference>
<evidence type="ECO:0000256" key="1">
    <source>
        <dbReference type="ARBA" id="ARBA00022679"/>
    </source>
</evidence>
<evidence type="ECO:0000313" key="13">
    <source>
        <dbReference type="Proteomes" id="UP000626109"/>
    </source>
</evidence>
<feature type="region of interest" description="Disordered" evidence="9">
    <location>
        <begin position="767"/>
        <end position="805"/>
    </location>
</feature>
<evidence type="ECO:0000256" key="8">
    <source>
        <dbReference type="ARBA" id="ARBA00023172"/>
    </source>
</evidence>
<keyword evidence="3" id="KW-0677">Repeat</keyword>
<dbReference type="InterPro" id="IPR013762">
    <property type="entry name" value="Integrase-like_cat_sf"/>
</dbReference>
<feature type="region of interest" description="Disordered" evidence="9">
    <location>
        <begin position="620"/>
        <end position="651"/>
    </location>
</feature>
<dbReference type="Gene3D" id="1.20.120.1750">
    <property type="match status" value="1"/>
</dbReference>
<feature type="region of interest" description="Disordered" evidence="9">
    <location>
        <begin position="2533"/>
        <end position="2571"/>
    </location>
</feature>
<feature type="compositionally biased region" description="Low complexity" evidence="9">
    <location>
        <begin position="371"/>
        <end position="380"/>
    </location>
</feature>
<protein>
    <recommendedName>
        <fullName evidence="11">RING-type domain-containing protein</fullName>
    </recommendedName>
</protein>
<keyword evidence="5" id="KW-0833">Ubl conjugation pathway</keyword>
<feature type="compositionally biased region" description="Low complexity" evidence="9">
    <location>
        <begin position="2615"/>
        <end position="2627"/>
    </location>
</feature>
<keyword evidence="10" id="KW-0472">Membrane</keyword>
<dbReference type="SUPFAM" id="SSF56349">
    <property type="entry name" value="DNA breaking-rejoining enzymes"/>
    <property type="match status" value="1"/>
</dbReference>
<keyword evidence="10" id="KW-1133">Transmembrane helix</keyword>
<dbReference type="PANTHER" id="PTHR24216:SF65">
    <property type="entry name" value="PAXILLIN-LIKE PROTEIN 1"/>
    <property type="match status" value="1"/>
</dbReference>
<dbReference type="InterPro" id="IPR013083">
    <property type="entry name" value="Znf_RING/FYVE/PHD"/>
</dbReference>
<name>A0A813L840_POLGL</name>
<dbReference type="InterPro" id="IPR010998">
    <property type="entry name" value="Integrase_recombinase_N"/>
</dbReference>
<dbReference type="Gene3D" id="1.10.150.130">
    <property type="match status" value="1"/>
</dbReference>
<evidence type="ECO:0000256" key="2">
    <source>
        <dbReference type="ARBA" id="ARBA00022723"/>
    </source>
</evidence>
<dbReference type="EMBL" id="CAJNNW010034044">
    <property type="protein sequence ID" value="CAE8721383.1"/>
    <property type="molecule type" value="Genomic_DNA"/>
</dbReference>
<feature type="region of interest" description="Disordered" evidence="9">
    <location>
        <begin position="905"/>
        <end position="945"/>
    </location>
</feature>
<keyword evidence="7" id="KW-0238">DNA-binding</keyword>
<feature type="region of interest" description="Disordered" evidence="9">
    <location>
        <begin position="1"/>
        <end position="28"/>
    </location>
</feature>
<feature type="compositionally biased region" description="Basic residues" evidence="9">
    <location>
        <begin position="3431"/>
        <end position="3444"/>
    </location>
</feature>
<dbReference type="GO" id="GO:0016740">
    <property type="term" value="F:transferase activity"/>
    <property type="evidence" value="ECO:0007669"/>
    <property type="project" value="UniProtKB-KW"/>
</dbReference>
<evidence type="ECO:0000259" key="11">
    <source>
        <dbReference type="PROSITE" id="PS51873"/>
    </source>
</evidence>
<feature type="region of interest" description="Disordered" evidence="9">
    <location>
        <begin position="1162"/>
        <end position="1220"/>
    </location>
</feature>
<comment type="caution">
    <text evidence="12">The sequence shown here is derived from an EMBL/GenBank/DDBJ whole genome shotgun (WGS) entry which is preliminary data.</text>
</comment>
<evidence type="ECO:0000256" key="5">
    <source>
        <dbReference type="ARBA" id="ARBA00022786"/>
    </source>
</evidence>